<evidence type="ECO:0000313" key="2">
    <source>
        <dbReference type="Proteomes" id="UP000749646"/>
    </source>
</evidence>
<keyword evidence="2" id="KW-1185">Reference proteome</keyword>
<evidence type="ECO:0000313" key="1">
    <source>
        <dbReference type="EMBL" id="KAF9943765.1"/>
    </source>
</evidence>
<gene>
    <name evidence="1" type="ORF">BGZ65_000334</name>
</gene>
<sequence length="97" mass="11229">GVIGNVGDAIPYKDNLPQEEVDRYLNGEILTKTHRKGHATKVNMDRVCGNQLHFDDKGKPLWWNSGVVRDKFTYQSPYLMYTAYMKNEDGDWNFDDS</sequence>
<dbReference type="AlphaFoldDB" id="A0A9P6IPH8"/>
<accession>A0A9P6IPH8</accession>
<proteinExistence type="predicted"/>
<protein>
    <submittedName>
        <fullName evidence="1">Uncharacterized protein</fullName>
    </submittedName>
</protein>
<dbReference type="Proteomes" id="UP000749646">
    <property type="component" value="Unassembled WGS sequence"/>
</dbReference>
<dbReference type="EMBL" id="JAAAHW010008870">
    <property type="protein sequence ID" value="KAF9943765.1"/>
    <property type="molecule type" value="Genomic_DNA"/>
</dbReference>
<comment type="caution">
    <text evidence="1">The sequence shown here is derived from an EMBL/GenBank/DDBJ whole genome shotgun (WGS) entry which is preliminary data.</text>
</comment>
<reference evidence="1" key="1">
    <citation type="journal article" date="2020" name="Fungal Divers.">
        <title>Resolving the Mortierellaceae phylogeny through synthesis of multi-gene phylogenetics and phylogenomics.</title>
        <authorList>
            <person name="Vandepol N."/>
            <person name="Liber J."/>
            <person name="Desiro A."/>
            <person name="Na H."/>
            <person name="Kennedy M."/>
            <person name="Barry K."/>
            <person name="Grigoriev I.V."/>
            <person name="Miller A.N."/>
            <person name="O'Donnell K."/>
            <person name="Stajich J.E."/>
            <person name="Bonito G."/>
        </authorList>
    </citation>
    <scope>NUCLEOTIDE SEQUENCE</scope>
    <source>
        <strain evidence="1">MES-2147</strain>
    </source>
</reference>
<organism evidence="1 2">
    <name type="scientific">Modicella reniformis</name>
    <dbReference type="NCBI Taxonomy" id="1440133"/>
    <lineage>
        <taxon>Eukaryota</taxon>
        <taxon>Fungi</taxon>
        <taxon>Fungi incertae sedis</taxon>
        <taxon>Mucoromycota</taxon>
        <taxon>Mortierellomycotina</taxon>
        <taxon>Mortierellomycetes</taxon>
        <taxon>Mortierellales</taxon>
        <taxon>Mortierellaceae</taxon>
        <taxon>Modicella</taxon>
    </lineage>
</organism>
<feature type="non-terminal residue" evidence="1">
    <location>
        <position position="97"/>
    </location>
</feature>
<name>A0A9P6IPH8_9FUNG</name>
<feature type="non-terminal residue" evidence="1">
    <location>
        <position position="1"/>
    </location>
</feature>